<dbReference type="Pfam" id="PF03306">
    <property type="entry name" value="AAL_decarboxy"/>
    <property type="match status" value="1"/>
</dbReference>
<gene>
    <name evidence="9" type="ORF">NEMBOFW57_003962</name>
</gene>
<organism evidence="9 10">
    <name type="scientific">Staphylotrichum longicolle</name>
    <dbReference type="NCBI Taxonomy" id="669026"/>
    <lineage>
        <taxon>Eukaryota</taxon>
        <taxon>Fungi</taxon>
        <taxon>Dikarya</taxon>
        <taxon>Ascomycota</taxon>
        <taxon>Pezizomycotina</taxon>
        <taxon>Sordariomycetes</taxon>
        <taxon>Sordariomycetidae</taxon>
        <taxon>Sordariales</taxon>
        <taxon>Chaetomiaceae</taxon>
        <taxon>Staphylotrichum</taxon>
    </lineage>
</organism>
<comment type="pathway">
    <text evidence="2">Polyol metabolism; (R,R)-butane-2,3-diol biosynthesis; (R,R)-butane-2,3-diol from pyruvate: step 2/3.</text>
</comment>
<dbReference type="PANTHER" id="PTHR35524:SF1">
    <property type="entry name" value="ALPHA-ACETOLACTATE DECARBOXYLASE"/>
    <property type="match status" value="1"/>
</dbReference>
<sequence length="236" mass="26311">MAFNEVFQYSTVSALMDGVASDGTLLKHILAHGDHGIGTFLNMEGEMIVLDGHVFQVKGDGSVIYADPEETVVPFATVTRFRPALTTRRTMTGKWGLKELLTDLFPKAKNHFLVVRVDGLFKTITLRTVYGQCRPREGLVDVCTRRTTETLKQVKGTIVGFRCPEFANGLNIAGDHFHFITEDRQRGGHVLSFDTEHDVEIAAAEMVKYHLELPADDDEFNEAGLKQQPEPSLFAK</sequence>
<dbReference type="CDD" id="cd17299">
    <property type="entry name" value="acetolactate_decarboxylase"/>
    <property type="match status" value="1"/>
</dbReference>
<keyword evidence="6" id="KW-0210">Decarboxylase</keyword>
<dbReference type="PANTHER" id="PTHR35524">
    <property type="entry name" value="ALPHA-ACETOLACTATE DECARBOXYLASE"/>
    <property type="match status" value="1"/>
</dbReference>
<reference evidence="9" key="1">
    <citation type="submission" date="2023-02" db="EMBL/GenBank/DDBJ databases">
        <authorList>
            <person name="Palmer J.M."/>
        </authorList>
    </citation>
    <scope>NUCLEOTIDE SEQUENCE</scope>
    <source>
        <strain evidence="9">FW57</strain>
    </source>
</reference>
<dbReference type="SUPFAM" id="SSF117856">
    <property type="entry name" value="AF0104/ALDC/Ptd012-like"/>
    <property type="match status" value="1"/>
</dbReference>
<dbReference type="GO" id="GO:0047605">
    <property type="term" value="F:acetolactate decarboxylase activity"/>
    <property type="evidence" value="ECO:0007669"/>
    <property type="project" value="UniProtKB-EC"/>
</dbReference>
<evidence type="ECO:0000313" key="9">
    <source>
        <dbReference type="EMBL" id="KAG7293902.1"/>
    </source>
</evidence>
<evidence type="ECO:0000256" key="7">
    <source>
        <dbReference type="ARBA" id="ARBA00023061"/>
    </source>
</evidence>
<dbReference type="PIRSF" id="PIRSF001332">
    <property type="entry name" value="Acetolac_decarb"/>
    <property type="match status" value="1"/>
</dbReference>
<comment type="similarity">
    <text evidence="3">Belongs to the alpha-acetolactate decarboxylase family.</text>
</comment>
<dbReference type="InterPro" id="IPR005128">
    <property type="entry name" value="Acetolactate_a_deCO2ase"/>
</dbReference>
<name>A0AAD4F8S2_9PEZI</name>
<protein>
    <recommendedName>
        <fullName evidence="5">Alpha-acetolactate decarboxylase</fullName>
        <ecNumber evidence="4">4.1.1.5</ecNumber>
    </recommendedName>
</protein>
<evidence type="ECO:0000256" key="2">
    <source>
        <dbReference type="ARBA" id="ARBA00005170"/>
    </source>
</evidence>
<evidence type="ECO:0000256" key="6">
    <source>
        <dbReference type="ARBA" id="ARBA00022793"/>
    </source>
</evidence>
<dbReference type="EC" id="4.1.1.5" evidence="4"/>
<dbReference type="NCBIfam" id="TIGR01252">
    <property type="entry name" value="acetolac_decarb"/>
    <property type="match status" value="1"/>
</dbReference>
<evidence type="ECO:0000313" key="10">
    <source>
        <dbReference type="Proteomes" id="UP001197093"/>
    </source>
</evidence>
<dbReference type="GO" id="GO:0045151">
    <property type="term" value="P:acetoin biosynthetic process"/>
    <property type="evidence" value="ECO:0007669"/>
    <property type="project" value="UniProtKB-KW"/>
</dbReference>
<keyword evidence="10" id="KW-1185">Reference proteome</keyword>
<keyword evidence="8" id="KW-0456">Lyase</keyword>
<evidence type="ECO:0000256" key="8">
    <source>
        <dbReference type="ARBA" id="ARBA00023239"/>
    </source>
</evidence>
<comment type="catalytic activity">
    <reaction evidence="1">
        <text>(2S)-2-acetolactate + H(+) = (R)-acetoin + CO2</text>
        <dbReference type="Rhea" id="RHEA:21580"/>
        <dbReference type="ChEBI" id="CHEBI:15378"/>
        <dbReference type="ChEBI" id="CHEBI:15686"/>
        <dbReference type="ChEBI" id="CHEBI:16526"/>
        <dbReference type="ChEBI" id="CHEBI:58476"/>
        <dbReference type="EC" id="4.1.1.5"/>
    </reaction>
</comment>
<evidence type="ECO:0000256" key="3">
    <source>
        <dbReference type="ARBA" id="ARBA00007106"/>
    </source>
</evidence>
<evidence type="ECO:0000256" key="4">
    <source>
        <dbReference type="ARBA" id="ARBA00013204"/>
    </source>
</evidence>
<dbReference type="AlphaFoldDB" id="A0AAD4F8S2"/>
<accession>A0AAD4F8S2</accession>
<dbReference type="EMBL" id="JAHCVI010000001">
    <property type="protein sequence ID" value="KAG7293902.1"/>
    <property type="molecule type" value="Genomic_DNA"/>
</dbReference>
<dbReference type="Proteomes" id="UP001197093">
    <property type="component" value="Unassembled WGS sequence"/>
</dbReference>
<comment type="caution">
    <text evidence="9">The sequence shown here is derived from an EMBL/GenBank/DDBJ whole genome shotgun (WGS) entry which is preliminary data.</text>
</comment>
<keyword evidence="7" id="KW-0005">Acetoin biosynthesis</keyword>
<evidence type="ECO:0000256" key="1">
    <source>
        <dbReference type="ARBA" id="ARBA00001784"/>
    </source>
</evidence>
<evidence type="ECO:0000256" key="5">
    <source>
        <dbReference type="ARBA" id="ARBA00020164"/>
    </source>
</evidence>
<proteinExistence type="inferred from homology"/>
<dbReference type="Gene3D" id="3.30.1330.80">
    <property type="entry name" value="Hypothetical protein, similar to alpha- acetolactate decarboxylase, domain 2"/>
    <property type="match status" value="2"/>
</dbReference>